<accession>A0A0G1Q8P6</accession>
<sequence>MEITDAIRSFVEEKVQVLEKMTGNWEPAELRIEVGKTTNHHAKGPYFKAEMQLSIPGEVLRAVEEAEDLYESIDKVRDSLRRQLKEYQERQQDRSQRGGRPDKE</sequence>
<evidence type="ECO:0000313" key="4">
    <source>
        <dbReference type="Proteomes" id="UP000034795"/>
    </source>
</evidence>
<dbReference type="Pfam" id="PF02482">
    <property type="entry name" value="Ribosomal_S30AE"/>
    <property type="match status" value="1"/>
</dbReference>
<organism evidence="3 4">
    <name type="scientific">Candidatus Uhrbacteria bacterium GW2011_GWE2_46_68</name>
    <dbReference type="NCBI Taxonomy" id="1618994"/>
    <lineage>
        <taxon>Bacteria</taxon>
        <taxon>Candidatus Uhriibacteriota</taxon>
    </lineage>
</organism>
<proteinExistence type="predicted"/>
<protein>
    <recommendedName>
        <fullName evidence="5">Ribosomal subunit interface protein</fullName>
    </recommendedName>
</protein>
<dbReference type="CDD" id="cd00552">
    <property type="entry name" value="RaiA"/>
    <property type="match status" value="1"/>
</dbReference>
<reference evidence="3 4" key="1">
    <citation type="journal article" date="2015" name="Nature">
        <title>rRNA introns, odd ribosomes, and small enigmatic genomes across a large radiation of phyla.</title>
        <authorList>
            <person name="Brown C.T."/>
            <person name="Hug L.A."/>
            <person name="Thomas B.C."/>
            <person name="Sharon I."/>
            <person name="Castelle C.J."/>
            <person name="Singh A."/>
            <person name="Wilkins M.J."/>
            <person name="Williams K.H."/>
            <person name="Banfield J.F."/>
        </authorList>
    </citation>
    <scope>NUCLEOTIDE SEQUENCE [LARGE SCALE GENOMIC DNA]</scope>
</reference>
<dbReference type="InterPro" id="IPR003489">
    <property type="entry name" value="RHF/RaiA"/>
</dbReference>
<evidence type="ECO:0000256" key="1">
    <source>
        <dbReference type="ARBA" id="ARBA00022845"/>
    </source>
</evidence>
<evidence type="ECO:0000256" key="2">
    <source>
        <dbReference type="SAM" id="MobiDB-lite"/>
    </source>
</evidence>
<evidence type="ECO:0008006" key="5">
    <source>
        <dbReference type="Google" id="ProtNLM"/>
    </source>
</evidence>
<dbReference type="Proteomes" id="UP000034795">
    <property type="component" value="Unassembled WGS sequence"/>
</dbReference>
<dbReference type="AlphaFoldDB" id="A0A0G1Q8P6"/>
<comment type="caution">
    <text evidence="3">The sequence shown here is derived from an EMBL/GenBank/DDBJ whole genome shotgun (WGS) entry which is preliminary data.</text>
</comment>
<keyword evidence="1" id="KW-0810">Translation regulation</keyword>
<dbReference type="InterPro" id="IPR050574">
    <property type="entry name" value="HPF/YfiA_ribosome-assoc"/>
</dbReference>
<dbReference type="InterPro" id="IPR036567">
    <property type="entry name" value="RHF-like"/>
</dbReference>
<dbReference type="NCBIfam" id="TIGR00741">
    <property type="entry name" value="yfiA"/>
    <property type="match status" value="1"/>
</dbReference>
<dbReference type="GO" id="GO:0045900">
    <property type="term" value="P:negative regulation of translational elongation"/>
    <property type="evidence" value="ECO:0007669"/>
    <property type="project" value="TreeGrafter"/>
</dbReference>
<dbReference type="Gene3D" id="3.30.160.100">
    <property type="entry name" value="Ribosome hibernation promotion factor-like"/>
    <property type="match status" value="1"/>
</dbReference>
<gene>
    <name evidence="3" type="ORF">UX57_C0004G0078</name>
</gene>
<dbReference type="GO" id="GO:0043024">
    <property type="term" value="F:ribosomal small subunit binding"/>
    <property type="evidence" value="ECO:0007669"/>
    <property type="project" value="TreeGrafter"/>
</dbReference>
<evidence type="ECO:0000313" key="3">
    <source>
        <dbReference type="EMBL" id="KKU41374.1"/>
    </source>
</evidence>
<dbReference type="PANTHER" id="PTHR33231">
    <property type="entry name" value="30S RIBOSOMAL PROTEIN"/>
    <property type="match status" value="1"/>
</dbReference>
<dbReference type="EMBL" id="LCMS01000004">
    <property type="protein sequence ID" value="KKU41374.1"/>
    <property type="molecule type" value="Genomic_DNA"/>
</dbReference>
<dbReference type="SUPFAM" id="SSF69754">
    <property type="entry name" value="Ribosome binding protein Y (YfiA homologue)"/>
    <property type="match status" value="1"/>
</dbReference>
<name>A0A0G1Q8P6_9BACT</name>
<dbReference type="STRING" id="1618994.UX57_C0004G0078"/>
<feature type="region of interest" description="Disordered" evidence="2">
    <location>
        <begin position="84"/>
        <end position="104"/>
    </location>
</feature>
<dbReference type="PANTHER" id="PTHR33231:SF1">
    <property type="entry name" value="30S RIBOSOMAL PROTEIN"/>
    <property type="match status" value="1"/>
</dbReference>
<dbReference type="GO" id="GO:0022627">
    <property type="term" value="C:cytosolic small ribosomal subunit"/>
    <property type="evidence" value="ECO:0007669"/>
    <property type="project" value="TreeGrafter"/>
</dbReference>